<comment type="similarity">
    <text evidence="1">Belongs to the class-IV pyridoxal-phosphate-dependent aminotransferase family.</text>
</comment>
<dbReference type="InterPro" id="IPR050571">
    <property type="entry name" value="Class-IV_PLP-Dep_Aminotrnsfr"/>
</dbReference>
<proteinExistence type="inferred from homology"/>
<dbReference type="SUPFAM" id="SSF52540">
    <property type="entry name" value="P-loop containing nucleoside triphosphate hydrolases"/>
    <property type="match status" value="1"/>
</dbReference>
<gene>
    <name evidence="2" type="ORF">SAMN05444359_101109</name>
</gene>
<protein>
    <recommendedName>
        <fullName evidence="4">Sulfotransferase family protein</fullName>
    </recommendedName>
</protein>
<dbReference type="PANTHER" id="PTHR42743">
    <property type="entry name" value="AMINO-ACID AMINOTRANSFERASE"/>
    <property type="match status" value="1"/>
</dbReference>
<dbReference type="GO" id="GO:0019752">
    <property type="term" value="P:carboxylic acid metabolic process"/>
    <property type="evidence" value="ECO:0007669"/>
    <property type="project" value="TreeGrafter"/>
</dbReference>
<dbReference type="STRING" id="478744.SAMN05444359_101109"/>
<reference evidence="3" key="1">
    <citation type="submission" date="2016-10" db="EMBL/GenBank/DDBJ databases">
        <authorList>
            <person name="Varghese N."/>
            <person name="Submissions S."/>
        </authorList>
    </citation>
    <scope>NUCLEOTIDE SEQUENCE [LARGE SCALE GENOMIC DNA]</scope>
    <source>
        <strain evidence="3">DSM 24740</strain>
    </source>
</reference>
<dbReference type="InParanoid" id="A0A1H8Z061"/>
<dbReference type="OrthoDB" id="272985at2"/>
<dbReference type="EMBL" id="FOFB01000001">
    <property type="protein sequence ID" value="SEP57711.1"/>
    <property type="molecule type" value="Genomic_DNA"/>
</dbReference>
<evidence type="ECO:0000313" key="3">
    <source>
        <dbReference type="Proteomes" id="UP000199021"/>
    </source>
</evidence>
<name>A0A1H8Z061_9BACT</name>
<dbReference type="Proteomes" id="UP000199021">
    <property type="component" value="Unassembled WGS sequence"/>
</dbReference>
<dbReference type="Gene3D" id="3.40.50.300">
    <property type="entry name" value="P-loop containing nucleotide triphosphate hydrolases"/>
    <property type="match status" value="1"/>
</dbReference>
<organism evidence="2 3">
    <name type="scientific">Neolewinella agarilytica</name>
    <dbReference type="NCBI Taxonomy" id="478744"/>
    <lineage>
        <taxon>Bacteria</taxon>
        <taxon>Pseudomonadati</taxon>
        <taxon>Bacteroidota</taxon>
        <taxon>Saprospiria</taxon>
        <taxon>Saprospirales</taxon>
        <taxon>Lewinellaceae</taxon>
        <taxon>Neolewinella</taxon>
    </lineage>
</organism>
<evidence type="ECO:0008006" key="4">
    <source>
        <dbReference type="Google" id="ProtNLM"/>
    </source>
</evidence>
<evidence type="ECO:0000256" key="1">
    <source>
        <dbReference type="ARBA" id="ARBA00009320"/>
    </source>
</evidence>
<keyword evidence="3" id="KW-1185">Reference proteome</keyword>
<sequence length="221" mass="25020">MYSLANHPDIRVVDEPLYAHYLIHQRTEAKHPGKEEILASQPNDGTEVVRSMLTADFEKPIVIFKQMTHHLIELDRAFIGEMHNVLLIRNPRAILASFSKVVDEVTAEDIGLPQQYELFQSLRASGRGVAVLDARKLLEDPRGVLSRLCANLGIQFNESMLSWPAGARVEDGVWAKYWYANVHKSTGFQPFVPKEYSLTPALETIARSCEPLYQEMLAQAF</sequence>
<dbReference type="InterPro" id="IPR027417">
    <property type="entry name" value="P-loop_NTPase"/>
</dbReference>
<dbReference type="AlphaFoldDB" id="A0A1H8Z061"/>
<dbReference type="Pfam" id="PF19798">
    <property type="entry name" value="Sulfotransfer_5"/>
    <property type="match status" value="1"/>
</dbReference>
<accession>A0A1H8Z061</accession>
<dbReference type="PANTHER" id="PTHR42743:SF11">
    <property type="entry name" value="AMINODEOXYCHORISMATE LYASE"/>
    <property type="match status" value="1"/>
</dbReference>
<evidence type="ECO:0000313" key="2">
    <source>
        <dbReference type="EMBL" id="SEP57711.1"/>
    </source>
</evidence>